<keyword evidence="1" id="KW-0812">Transmembrane</keyword>
<protein>
    <submittedName>
        <fullName evidence="2">Uncharacterized protein</fullName>
    </submittedName>
</protein>
<evidence type="ECO:0000313" key="2">
    <source>
        <dbReference type="EMBL" id="CAE1264720.1"/>
    </source>
</evidence>
<feature type="transmembrane region" description="Helical" evidence="1">
    <location>
        <begin position="139"/>
        <end position="160"/>
    </location>
</feature>
<dbReference type="Proteomes" id="UP000597762">
    <property type="component" value="Unassembled WGS sequence"/>
</dbReference>
<organism evidence="2 3">
    <name type="scientific">Acanthosepion pharaonis</name>
    <name type="common">Pharaoh cuttlefish</name>
    <name type="synonym">Sepia pharaonis</name>
    <dbReference type="NCBI Taxonomy" id="158019"/>
    <lineage>
        <taxon>Eukaryota</taxon>
        <taxon>Metazoa</taxon>
        <taxon>Spiralia</taxon>
        <taxon>Lophotrochozoa</taxon>
        <taxon>Mollusca</taxon>
        <taxon>Cephalopoda</taxon>
        <taxon>Coleoidea</taxon>
        <taxon>Decapodiformes</taxon>
        <taxon>Sepiida</taxon>
        <taxon>Sepiina</taxon>
        <taxon>Sepiidae</taxon>
        <taxon>Acanthosepion</taxon>
    </lineage>
</organism>
<keyword evidence="3" id="KW-1185">Reference proteome</keyword>
<sequence>MGSSFTSLYVCACYPSVGTGSSSSFLDLSSAHIVNEELEELLSQQQQIEGSYKKAIAKKQQLKSKTKYSQSLAKADDEIESIVLTSISSCSLHFQDLYSPSLFLIFFLTPSTSKTLQSFSLYSISPYPLLFVNVYSPSLFLLFLLASFFLFTFSIIFIFYLPLYLFHLFLLSSFIFITLLHFSFKVFFSLPLPLIIFSFFFLYSSLPFLKFNLSLYKYLQCYLSITVIFYLF</sequence>
<accession>A0A812CCH9</accession>
<keyword evidence="1" id="KW-1133">Transmembrane helix</keyword>
<name>A0A812CCH9_ACAPH</name>
<gene>
    <name evidence="2" type="ORF">SPHA_34334</name>
</gene>
<feature type="transmembrane region" description="Helical" evidence="1">
    <location>
        <begin position="166"/>
        <end position="184"/>
    </location>
</feature>
<dbReference type="AlphaFoldDB" id="A0A812CCH9"/>
<feature type="transmembrane region" description="Helical" evidence="1">
    <location>
        <begin position="191"/>
        <end position="209"/>
    </location>
</feature>
<evidence type="ECO:0000256" key="1">
    <source>
        <dbReference type="SAM" id="Phobius"/>
    </source>
</evidence>
<keyword evidence="1" id="KW-0472">Membrane</keyword>
<evidence type="ECO:0000313" key="3">
    <source>
        <dbReference type="Proteomes" id="UP000597762"/>
    </source>
</evidence>
<dbReference type="EMBL" id="CAHIKZ030001454">
    <property type="protein sequence ID" value="CAE1264720.1"/>
    <property type="molecule type" value="Genomic_DNA"/>
</dbReference>
<proteinExistence type="predicted"/>
<comment type="caution">
    <text evidence="2">The sequence shown here is derived from an EMBL/GenBank/DDBJ whole genome shotgun (WGS) entry which is preliminary data.</text>
</comment>
<reference evidence="2" key="1">
    <citation type="submission" date="2021-01" db="EMBL/GenBank/DDBJ databases">
        <authorList>
            <person name="Li R."/>
            <person name="Bekaert M."/>
        </authorList>
    </citation>
    <scope>NUCLEOTIDE SEQUENCE</scope>
    <source>
        <strain evidence="2">Farmed</strain>
    </source>
</reference>